<evidence type="ECO:0000313" key="4">
    <source>
        <dbReference type="Proteomes" id="UP001141434"/>
    </source>
</evidence>
<sequence length="705" mass="77157">MPIPVEVSSSPSCHDALAWSSDGELAVATGEYVHILTPKSPDNGEHDGTADGWNLTRIRVDVFTVAEWSLIYPQKHDDFSLSIEQSPSTVVSLSWSPPGVAKFRRCVLAVLTSNLLLSLWEPLGLKGQWARVAVINHALHPQLAPSIGTGGREIRKARIRSFEWFAPLKFSGATTDPTYESRWGIPLLIVANDVNDVILLQVRRLPVLPTSSKPFKVDILALYSLDNLEGQYGAVYPGSLFKQSLKIKLRVLSIACGPWVNSPAGQGSVCSAIAMVAAAFGTKLHTLKATVTLREPNDDEEGSPRYEATAELTDHPLCGISQKWAKYQVTGPLEWLQTAQSPTRALVACINAGCLTISIPHSVYSGTDSNVDSVEIREWPFYEPEADGAREPQPRHMEPISAMTTSTNADTCTLHLGTPGGLGLATKFQQHGDPGAMQIPHWKQVVEDFRERYDLDRDLGGLTVARIWGLACHNGVTAALFTRHPTNMVEYRVAADDRSTIIFSSDDEASPVAHKERGTARDRREVAIRLVLSNFANSDESDPKTQHLVYHAACCAIVDEHSESLQTQARQSLERLVTVTGADLTAEIAQCHQGSASIPAKSLDQLTGPGGHLFEQCEICNAGIGWFSVQEAQCMNGHLFTRCGLTFLAIQEPGISKFCSSCRTEYLDEEAIARTRGVPLAPSFRRIFEAFDTCLYCDGKFQHSV</sequence>
<dbReference type="GeneID" id="81398078"/>
<dbReference type="PANTHER" id="PTHR15496">
    <property type="entry name" value="GENERAL TRANSCRIPTION FACTOR 3C POLYPEPTIDE 4 FAMILY"/>
    <property type="match status" value="1"/>
</dbReference>
<dbReference type="EMBL" id="JAPMSZ010000010">
    <property type="protein sequence ID" value="KAJ5087077.1"/>
    <property type="molecule type" value="Genomic_DNA"/>
</dbReference>
<dbReference type="InterPro" id="IPR024761">
    <property type="entry name" value="TFIIIC_delta_N"/>
</dbReference>
<keyword evidence="4" id="KW-1185">Reference proteome</keyword>
<evidence type="ECO:0000313" key="3">
    <source>
        <dbReference type="EMBL" id="KAJ5087077.1"/>
    </source>
</evidence>
<name>A0A9W9JZZ9_9EURO</name>
<dbReference type="InterPro" id="IPR044230">
    <property type="entry name" value="GTF3C4"/>
</dbReference>
<dbReference type="Pfam" id="PF12660">
    <property type="entry name" value="zf-TFIIIC"/>
    <property type="match status" value="1"/>
</dbReference>
<dbReference type="GO" id="GO:0000127">
    <property type="term" value="C:transcription factor TFIIIC complex"/>
    <property type="evidence" value="ECO:0007669"/>
    <property type="project" value="InterPro"/>
</dbReference>
<gene>
    <name evidence="3" type="ORF">NUU61_008384</name>
</gene>
<dbReference type="PANTHER" id="PTHR15496:SF2">
    <property type="entry name" value="GENERAL TRANSCRIPTION FACTOR 3C POLYPEPTIDE 4"/>
    <property type="match status" value="1"/>
</dbReference>
<reference evidence="3" key="1">
    <citation type="submission" date="2022-11" db="EMBL/GenBank/DDBJ databases">
        <authorList>
            <person name="Petersen C."/>
        </authorList>
    </citation>
    <scope>NUCLEOTIDE SEQUENCE</scope>
    <source>
        <strain evidence="3">IBT 34128</strain>
    </source>
</reference>
<dbReference type="InterPro" id="IPR024764">
    <property type="entry name" value="TFIIIC_Znf"/>
</dbReference>
<dbReference type="GO" id="GO:0006384">
    <property type="term" value="P:transcription initiation at RNA polymerase III promoter"/>
    <property type="evidence" value="ECO:0007669"/>
    <property type="project" value="InterPro"/>
</dbReference>
<feature type="domain" description="Transcription factor IIIC putative zinc-finger" evidence="2">
    <location>
        <begin position="605"/>
        <end position="701"/>
    </location>
</feature>
<dbReference type="AlphaFoldDB" id="A0A9W9JZZ9"/>
<dbReference type="Pfam" id="PF12657">
    <property type="entry name" value="TFIIIC_delta"/>
    <property type="match status" value="1"/>
</dbReference>
<feature type="domain" description="Transcription factor IIIC 90kDa subunit N-terminal" evidence="1">
    <location>
        <begin position="19"/>
        <end position="505"/>
    </location>
</feature>
<evidence type="ECO:0000259" key="2">
    <source>
        <dbReference type="Pfam" id="PF12660"/>
    </source>
</evidence>
<evidence type="ECO:0008006" key="5">
    <source>
        <dbReference type="Google" id="ProtNLM"/>
    </source>
</evidence>
<organism evidence="3 4">
    <name type="scientific">Penicillium alfredii</name>
    <dbReference type="NCBI Taxonomy" id="1506179"/>
    <lineage>
        <taxon>Eukaryota</taxon>
        <taxon>Fungi</taxon>
        <taxon>Dikarya</taxon>
        <taxon>Ascomycota</taxon>
        <taxon>Pezizomycotina</taxon>
        <taxon>Eurotiomycetes</taxon>
        <taxon>Eurotiomycetidae</taxon>
        <taxon>Eurotiales</taxon>
        <taxon>Aspergillaceae</taxon>
        <taxon>Penicillium</taxon>
    </lineage>
</organism>
<comment type="caution">
    <text evidence="3">The sequence shown here is derived from an EMBL/GenBank/DDBJ whole genome shotgun (WGS) entry which is preliminary data.</text>
</comment>
<proteinExistence type="predicted"/>
<dbReference type="Proteomes" id="UP001141434">
    <property type="component" value="Unassembled WGS sequence"/>
</dbReference>
<reference evidence="3" key="2">
    <citation type="journal article" date="2023" name="IMA Fungus">
        <title>Comparative genomic study of the Penicillium genus elucidates a diverse pangenome and 15 lateral gene transfer events.</title>
        <authorList>
            <person name="Petersen C."/>
            <person name="Sorensen T."/>
            <person name="Nielsen M.R."/>
            <person name="Sondergaard T.E."/>
            <person name="Sorensen J.L."/>
            <person name="Fitzpatrick D.A."/>
            <person name="Frisvad J.C."/>
            <person name="Nielsen K.L."/>
        </authorList>
    </citation>
    <scope>NUCLEOTIDE SEQUENCE</scope>
    <source>
        <strain evidence="3">IBT 34128</strain>
    </source>
</reference>
<dbReference type="RefSeq" id="XP_056509202.1">
    <property type="nucleotide sequence ID" value="XM_056658909.1"/>
</dbReference>
<protein>
    <recommendedName>
        <fullName evidence="5">Transcription factor IIIC subunit delta N-term-domain-containing protein</fullName>
    </recommendedName>
</protein>
<evidence type="ECO:0000259" key="1">
    <source>
        <dbReference type="Pfam" id="PF12657"/>
    </source>
</evidence>
<dbReference type="GO" id="GO:0004402">
    <property type="term" value="F:histone acetyltransferase activity"/>
    <property type="evidence" value="ECO:0007669"/>
    <property type="project" value="InterPro"/>
</dbReference>
<accession>A0A9W9JZZ9</accession>
<dbReference type="OrthoDB" id="6021743at2759"/>